<dbReference type="InterPro" id="IPR005119">
    <property type="entry name" value="LysR_subst-bd"/>
</dbReference>
<name>A0ABT5IY75_9NEIS</name>
<dbReference type="Gene3D" id="3.40.190.10">
    <property type="entry name" value="Periplasmic binding protein-like II"/>
    <property type="match status" value="2"/>
</dbReference>
<dbReference type="Pfam" id="PF03466">
    <property type="entry name" value="LysR_substrate"/>
    <property type="match status" value="1"/>
</dbReference>
<reference evidence="6 7" key="1">
    <citation type="submission" date="2023-01" db="EMBL/GenBank/DDBJ databases">
        <title>Novel species of the genus Vogesella isolated from rivers.</title>
        <authorList>
            <person name="Lu H."/>
        </authorList>
    </citation>
    <scope>NUCLEOTIDE SEQUENCE [LARGE SCALE GENOMIC DNA]</scope>
    <source>
        <strain evidence="6 7">DC21W</strain>
    </source>
</reference>
<comment type="caution">
    <text evidence="6">The sequence shown here is derived from an EMBL/GenBank/DDBJ whole genome shotgun (WGS) entry which is preliminary data.</text>
</comment>
<gene>
    <name evidence="6" type="ORF">PQU95_09870</name>
</gene>
<evidence type="ECO:0000256" key="1">
    <source>
        <dbReference type="ARBA" id="ARBA00009437"/>
    </source>
</evidence>
<protein>
    <submittedName>
        <fullName evidence="6">LysR family transcriptional regulator</fullName>
    </submittedName>
</protein>
<dbReference type="Proteomes" id="UP001219956">
    <property type="component" value="Unassembled WGS sequence"/>
</dbReference>
<sequence length="305" mass="33066">MLSSETLRVFVAVVEAGSFTAAAERLGLTPSGISRSIAKLEKQLGVRLITRTTRRLDLTAEGQWLLANARDVLTRLQETALTLQSAAEHPSGLLRVNAATPVFNHLLAPLLPAFQARYPRIRLELVSGESIVDLIEERADVAIRVGALQDSTLSARLLCQSRLRLLAAPAYLQRCGQPDTVDALATHSLLGFTQPASLNIWPLRHAGGDGYPVQAAISTSNGETLRHLALNGSGIACLSDFLTADDRRAGRLVEVLPAQTLDWQQPIWAVYYRQGFLAARVSHFVAFLAEHLQPLGLDGMRASAP</sequence>
<evidence type="ECO:0000313" key="7">
    <source>
        <dbReference type="Proteomes" id="UP001219956"/>
    </source>
</evidence>
<proteinExistence type="inferred from homology"/>
<dbReference type="InterPro" id="IPR000847">
    <property type="entry name" value="LysR_HTH_N"/>
</dbReference>
<comment type="similarity">
    <text evidence="1">Belongs to the LysR transcriptional regulatory family.</text>
</comment>
<keyword evidence="7" id="KW-1185">Reference proteome</keyword>
<dbReference type="SUPFAM" id="SSF53850">
    <property type="entry name" value="Periplasmic binding protein-like II"/>
    <property type="match status" value="1"/>
</dbReference>
<dbReference type="PRINTS" id="PR00039">
    <property type="entry name" value="HTHLYSR"/>
</dbReference>
<dbReference type="RefSeq" id="WP_272751831.1">
    <property type="nucleotide sequence ID" value="NZ_JAQQLF010000010.1"/>
</dbReference>
<evidence type="ECO:0000256" key="2">
    <source>
        <dbReference type="ARBA" id="ARBA00023015"/>
    </source>
</evidence>
<dbReference type="PROSITE" id="PS50931">
    <property type="entry name" value="HTH_LYSR"/>
    <property type="match status" value="1"/>
</dbReference>
<dbReference type="PANTHER" id="PTHR30537">
    <property type="entry name" value="HTH-TYPE TRANSCRIPTIONAL REGULATOR"/>
    <property type="match status" value="1"/>
</dbReference>
<dbReference type="Gene3D" id="1.10.10.10">
    <property type="entry name" value="Winged helix-like DNA-binding domain superfamily/Winged helix DNA-binding domain"/>
    <property type="match status" value="1"/>
</dbReference>
<dbReference type="SUPFAM" id="SSF46785">
    <property type="entry name" value="Winged helix' DNA-binding domain"/>
    <property type="match status" value="1"/>
</dbReference>
<dbReference type="InterPro" id="IPR058163">
    <property type="entry name" value="LysR-type_TF_proteobact-type"/>
</dbReference>
<evidence type="ECO:0000259" key="5">
    <source>
        <dbReference type="PROSITE" id="PS50931"/>
    </source>
</evidence>
<dbReference type="PANTHER" id="PTHR30537:SF5">
    <property type="entry name" value="HTH-TYPE TRANSCRIPTIONAL ACTIVATOR TTDR-RELATED"/>
    <property type="match status" value="1"/>
</dbReference>
<keyword evidence="4" id="KW-0804">Transcription</keyword>
<keyword evidence="2" id="KW-0805">Transcription regulation</keyword>
<dbReference type="InterPro" id="IPR036390">
    <property type="entry name" value="WH_DNA-bd_sf"/>
</dbReference>
<dbReference type="EMBL" id="JAQQLF010000010">
    <property type="protein sequence ID" value="MDC7717519.1"/>
    <property type="molecule type" value="Genomic_DNA"/>
</dbReference>
<keyword evidence="3" id="KW-0238">DNA-binding</keyword>
<evidence type="ECO:0000256" key="4">
    <source>
        <dbReference type="ARBA" id="ARBA00023163"/>
    </source>
</evidence>
<dbReference type="Pfam" id="PF00126">
    <property type="entry name" value="HTH_1"/>
    <property type="match status" value="1"/>
</dbReference>
<feature type="domain" description="HTH lysR-type" evidence="5">
    <location>
        <begin position="1"/>
        <end position="59"/>
    </location>
</feature>
<dbReference type="InterPro" id="IPR036388">
    <property type="entry name" value="WH-like_DNA-bd_sf"/>
</dbReference>
<evidence type="ECO:0000256" key="3">
    <source>
        <dbReference type="ARBA" id="ARBA00023125"/>
    </source>
</evidence>
<organism evidence="6 7">
    <name type="scientific">Vogesella aquatica</name>
    <dbReference type="NCBI Taxonomy" id="2984206"/>
    <lineage>
        <taxon>Bacteria</taxon>
        <taxon>Pseudomonadati</taxon>
        <taxon>Pseudomonadota</taxon>
        <taxon>Betaproteobacteria</taxon>
        <taxon>Neisseriales</taxon>
        <taxon>Chromobacteriaceae</taxon>
        <taxon>Vogesella</taxon>
    </lineage>
</organism>
<evidence type="ECO:0000313" key="6">
    <source>
        <dbReference type="EMBL" id="MDC7717519.1"/>
    </source>
</evidence>
<accession>A0ABT5IY75</accession>